<protein>
    <recommendedName>
        <fullName evidence="4">HMG box domain-containing protein</fullName>
    </recommendedName>
</protein>
<dbReference type="SUPFAM" id="SSF47095">
    <property type="entry name" value="HMG-box"/>
    <property type="match status" value="1"/>
</dbReference>
<evidence type="ECO:0000313" key="6">
    <source>
        <dbReference type="Proteomes" id="UP000193560"/>
    </source>
</evidence>
<keyword evidence="6" id="KW-1185">Reference proteome</keyword>
<dbReference type="Gene3D" id="1.10.30.10">
    <property type="entry name" value="High mobility group box domain"/>
    <property type="match status" value="1"/>
</dbReference>
<evidence type="ECO:0000313" key="5">
    <source>
        <dbReference type="EMBL" id="ORZ15262.1"/>
    </source>
</evidence>
<dbReference type="AlphaFoldDB" id="A0A1X2IGE7"/>
<dbReference type="InterPro" id="IPR009071">
    <property type="entry name" value="HMG_box_dom"/>
</dbReference>
<dbReference type="STRING" id="90262.A0A1X2IGE7"/>
<comment type="caution">
    <text evidence="5">The sequence shown here is derived from an EMBL/GenBank/DDBJ whole genome shotgun (WGS) entry which is preliminary data.</text>
</comment>
<keyword evidence="2 3" id="KW-0539">Nucleus</keyword>
<feature type="domain" description="HMG box" evidence="4">
    <location>
        <begin position="114"/>
        <end position="182"/>
    </location>
</feature>
<feature type="DNA-binding region" description="HMG box" evidence="3">
    <location>
        <begin position="114"/>
        <end position="182"/>
    </location>
</feature>
<keyword evidence="1 3" id="KW-0238">DNA-binding</keyword>
<dbReference type="InterPro" id="IPR036910">
    <property type="entry name" value="HMG_box_dom_sf"/>
</dbReference>
<dbReference type="GO" id="GO:0000978">
    <property type="term" value="F:RNA polymerase II cis-regulatory region sequence-specific DNA binding"/>
    <property type="evidence" value="ECO:0007669"/>
    <property type="project" value="TreeGrafter"/>
</dbReference>
<dbReference type="GO" id="GO:0005634">
    <property type="term" value="C:nucleus"/>
    <property type="evidence" value="ECO:0007669"/>
    <property type="project" value="UniProtKB-UniRule"/>
</dbReference>
<dbReference type="InterPro" id="IPR051356">
    <property type="entry name" value="SOX/SOX-like_TF"/>
</dbReference>
<dbReference type="Proteomes" id="UP000193560">
    <property type="component" value="Unassembled WGS sequence"/>
</dbReference>
<dbReference type="Pfam" id="PF00505">
    <property type="entry name" value="HMG_box"/>
    <property type="match status" value="1"/>
</dbReference>
<evidence type="ECO:0000256" key="2">
    <source>
        <dbReference type="ARBA" id="ARBA00023242"/>
    </source>
</evidence>
<evidence type="ECO:0000256" key="3">
    <source>
        <dbReference type="PROSITE-ProRule" id="PRU00267"/>
    </source>
</evidence>
<accession>A0A1X2IGE7</accession>
<dbReference type="GO" id="GO:0000981">
    <property type="term" value="F:DNA-binding transcription factor activity, RNA polymerase II-specific"/>
    <property type="evidence" value="ECO:0007669"/>
    <property type="project" value="TreeGrafter"/>
</dbReference>
<evidence type="ECO:0000256" key="1">
    <source>
        <dbReference type="ARBA" id="ARBA00023125"/>
    </source>
</evidence>
<organism evidence="5 6">
    <name type="scientific">Absidia repens</name>
    <dbReference type="NCBI Taxonomy" id="90262"/>
    <lineage>
        <taxon>Eukaryota</taxon>
        <taxon>Fungi</taxon>
        <taxon>Fungi incertae sedis</taxon>
        <taxon>Mucoromycota</taxon>
        <taxon>Mucoromycotina</taxon>
        <taxon>Mucoromycetes</taxon>
        <taxon>Mucorales</taxon>
        <taxon>Cunninghamellaceae</taxon>
        <taxon>Absidia</taxon>
    </lineage>
</organism>
<sequence length="303" mass="35088">MMTSFLLRSTPHPYRKIKSSKSLSTLFPIHKLSVHYTADTSFLTLNPSKISISATVFLTLISGNREFAKINSSHRVKRKDLLLATESMIMEIDSKYDNQGVKNSADQNTMMTTPKRPPNAFMLYSSSLRKTIKRTFPEYDNSDISKFLGIMWRSANNNIKQKFIQQAYEERQRHKMQYPDFEYNMPKNLSISGMSLQGGSENIQDDGAWFEEIQQFIQQTENFGDTPYSSLDKMEKDAIELLNSISDDNEPNNNNFECLPNLQWINFSPMEEMDTNSWRDMCNSVSLLFPEGSDEHMLDCPYY</sequence>
<dbReference type="PANTHER" id="PTHR45789">
    <property type="entry name" value="FI18025P1"/>
    <property type="match status" value="1"/>
</dbReference>
<name>A0A1X2IGE7_9FUNG</name>
<reference evidence="5 6" key="1">
    <citation type="submission" date="2016-07" db="EMBL/GenBank/DDBJ databases">
        <title>Pervasive Adenine N6-methylation of Active Genes in Fungi.</title>
        <authorList>
            <consortium name="DOE Joint Genome Institute"/>
            <person name="Mondo S.J."/>
            <person name="Dannebaum R.O."/>
            <person name="Kuo R.C."/>
            <person name="Labutti K."/>
            <person name="Haridas S."/>
            <person name="Kuo A."/>
            <person name="Salamov A."/>
            <person name="Ahrendt S.R."/>
            <person name="Lipzen A."/>
            <person name="Sullivan W."/>
            <person name="Andreopoulos W.B."/>
            <person name="Clum A."/>
            <person name="Lindquist E."/>
            <person name="Daum C."/>
            <person name="Ramamoorthy G.K."/>
            <person name="Gryganskyi A."/>
            <person name="Culley D."/>
            <person name="Magnuson J.K."/>
            <person name="James T.Y."/>
            <person name="O'Malley M.A."/>
            <person name="Stajich J.E."/>
            <person name="Spatafora J.W."/>
            <person name="Visel A."/>
            <person name="Grigoriev I.V."/>
        </authorList>
    </citation>
    <scope>NUCLEOTIDE SEQUENCE [LARGE SCALE GENOMIC DNA]</scope>
    <source>
        <strain evidence="5 6">NRRL 1336</strain>
    </source>
</reference>
<dbReference type="SMART" id="SM00398">
    <property type="entry name" value="HMG"/>
    <property type="match status" value="1"/>
</dbReference>
<dbReference type="EMBL" id="MCGE01000013">
    <property type="protein sequence ID" value="ORZ15262.1"/>
    <property type="molecule type" value="Genomic_DNA"/>
</dbReference>
<evidence type="ECO:0000259" key="4">
    <source>
        <dbReference type="PROSITE" id="PS50118"/>
    </source>
</evidence>
<dbReference type="PANTHER" id="PTHR45789:SF2">
    <property type="entry name" value="FI18025P1"/>
    <property type="match status" value="1"/>
</dbReference>
<dbReference type="PROSITE" id="PS50118">
    <property type="entry name" value="HMG_BOX_2"/>
    <property type="match status" value="1"/>
</dbReference>
<dbReference type="OrthoDB" id="6247875at2759"/>
<proteinExistence type="predicted"/>
<gene>
    <name evidence="5" type="ORF">BCR42DRAFT_416748</name>
</gene>